<gene>
    <name evidence="2" type="ORF">SAMN04488045_2434</name>
</gene>
<dbReference type="AlphaFoldDB" id="A0A1H5Z7D5"/>
<name>A0A1H5Z7D5_9RHOB</name>
<accession>A0A1H5Z7D5</accession>
<dbReference type="InterPro" id="IPR014153">
    <property type="entry name" value="Ds_break_AddB"/>
</dbReference>
<dbReference type="InterPro" id="IPR027417">
    <property type="entry name" value="P-loop_NTPase"/>
</dbReference>
<dbReference type="Gene3D" id="3.90.320.10">
    <property type="match status" value="1"/>
</dbReference>
<dbReference type="Proteomes" id="UP000236752">
    <property type="component" value="Unassembled WGS sequence"/>
</dbReference>
<sequence length="980" mass="108816">MFEKQGAHLFGIDPGIDFPAALVAGLRARMAGQPPHAIAKVELIVNTQRMARRIEALFRKDSASFLPKIRLITHPGPPEVEAALPRPVSGLRRRLELTGLISKLLDTSPDLAPRAALFDLADSLSALMDEMQIEDVPTSVLEDLDVTDQSGHWERALTFLRIVNRYFDAADPTPDAAALQKRAIDLRLAMWAEKPPMHPIIIAGSTGSRGTTHRLMQAVAALPNGAVVLPGFDFDMPRHVWDQLMDGVGEPGRIMPAEDHPQYRFGKLLADVNATPQDVYRWTDDRAPSPERNKLVSLALRPAPVTDQWLADGPSLPSLAVATQGLTLLEATTKREEALAIALRLRQAAEDGVTAALITPDRVLTRQVTAALGRWGIVPDDSAGTPVQLSPPGRLLRHVAKLFEGDLTAEALLTILKHPLCHAGAERGDHVLMTNKLELKIRREGWAYPKAEELLAWCATQERADWGEWIVRSFMDQRGHGERALSVWLDHHISLTEQIVAGSHSEDSSALWDKKAGRKVREIVDDLIAEAPYGTDLSASDYGSLFGSVLAKGEVRDRDEPHPHIRIWGTMEARVMGADLLILSSLNEGTWPQVPPADPWLNRRMRADSGLLLPERSIGLSAHDFQQAIAGKDVWLTRAAKSDDVETVPSRWVNRLLNLMNGLPGNGGPDAVKEMRSRAKPWLDYARQMDAPIPALRAHRPSPRPPVSARPRELPVTQIKTLIRDPYAVYAQRVLKLRPLNPLQRIPDALMRGIAVHDILETYIKRTVADPSILTRDQFMAEAKARLAEIPFPLVRKLWEARLDHVATSFVTEEIARQNRARPKHFEVTGKSTINELGFTLTAKADRVDIDERGGAWIYDYKTGKPPSVAEQEHFDKQMLLEAALVERNGFEAFEGAHFERAIHIGLKAGTGEQEAPTDKIPPAQVWQELTTLIAAYLDEAQGFTSRRAVQMEGQEGDYDHLARLGEWQPSDEPVQEILK</sequence>
<dbReference type="RefSeq" id="WP_103910856.1">
    <property type="nucleotide sequence ID" value="NZ_FNUZ01000003.1"/>
</dbReference>
<dbReference type="EMBL" id="FNUZ01000003">
    <property type="protein sequence ID" value="SEG31595.1"/>
    <property type="molecule type" value="Genomic_DNA"/>
</dbReference>
<keyword evidence="3" id="KW-1185">Reference proteome</keyword>
<organism evidence="2 3">
    <name type="scientific">Thalassococcus halodurans</name>
    <dbReference type="NCBI Taxonomy" id="373675"/>
    <lineage>
        <taxon>Bacteria</taxon>
        <taxon>Pseudomonadati</taxon>
        <taxon>Pseudomonadota</taxon>
        <taxon>Alphaproteobacteria</taxon>
        <taxon>Rhodobacterales</taxon>
        <taxon>Roseobacteraceae</taxon>
        <taxon>Thalassococcus</taxon>
    </lineage>
</organism>
<dbReference type="Pfam" id="PF12705">
    <property type="entry name" value="PDDEXK_1"/>
    <property type="match status" value="1"/>
</dbReference>
<evidence type="ECO:0000313" key="2">
    <source>
        <dbReference type="EMBL" id="SEG31595.1"/>
    </source>
</evidence>
<dbReference type="NCBIfam" id="TIGR02786">
    <property type="entry name" value="addB_alphas"/>
    <property type="match status" value="1"/>
</dbReference>
<proteinExistence type="predicted"/>
<evidence type="ECO:0000259" key="1">
    <source>
        <dbReference type="Pfam" id="PF12705"/>
    </source>
</evidence>
<evidence type="ECO:0000313" key="3">
    <source>
        <dbReference type="Proteomes" id="UP000236752"/>
    </source>
</evidence>
<dbReference type="InterPro" id="IPR038726">
    <property type="entry name" value="PDDEXK_AddAB-type"/>
</dbReference>
<dbReference type="OrthoDB" id="9780606at2"/>
<feature type="domain" description="PD-(D/E)XK endonuclease-like" evidence="1">
    <location>
        <begin position="716"/>
        <end position="907"/>
    </location>
</feature>
<dbReference type="InterPro" id="IPR011604">
    <property type="entry name" value="PDDEXK-like_dom_sf"/>
</dbReference>
<reference evidence="2 3" key="1">
    <citation type="submission" date="2016-10" db="EMBL/GenBank/DDBJ databases">
        <authorList>
            <person name="de Groot N.N."/>
        </authorList>
    </citation>
    <scope>NUCLEOTIDE SEQUENCE [LARGE SCALE GENOMIC DNA]</scope>
    <source>
        <strain evidence="2 3">DSM 26915</strain>
    </source>
</reference>
<dbReference type="SUPFAM" id="SSF52540">
    <property type="entry name" value="P-loop containing nucleoside triphosphate hydrolases"/>
    <property type="match status" value="1"/>
</dbReference>
<protein>
    <submittedName>
        <fullName evidence="2">Double-strand break repair protein AddB</fullName>
    </submittedName>
</protein>